<evidence type="ECO:0000313" key="3">
    <source>
        <dbReference type="EMBL" id="MDT2731457.1"/>
    </source>
</evidence>
<dbReference type="EMBL" id="NSGR01000001">
    <property type="protein sequence ID" value="PCH14469.1"/>
    <property type="molecule type" value="Genomic_DNA"/>
</dbReference>
<evidence type="ECO:0000256" key="1">
    <source>
        <dbReference type="SAM" id="MobiDB-lite"/>
    </source>
</evidence>
<feature type="region of interest" description="Disordered" evidence="1">
    <location>
        <begin position="25"/>
        <end position="46"/>
    </location>
</feature>
<feature type="compositionally biased region" description="Polar residues" evidence="1">
    <location>
        <begin position="25"/>
        <end position="42"/>
    </location>
</feature>
<keyword evidence="2" id="KW-0732">Signal</keyword>
<sequence length="77" mass="8558">MVRKKYILLAMTSLSLLSIGACQSTNSKSANGNEQPKQTSQKEISEKKAKKIVFDEAKVKDVDSKNVTVKKIKTMIK</sequence>
<protein>
    <submittedName>
        <fullName evidence="4">Uncharacterized protein</fullName>
    </submittedName>
</protein>
<feature type="signal peptide" evidence="2">
    <location>
        <begin position="1"/>
        <end position="23"/>
    </location>
</feature>
<proteinExistence type="predicted"/>
<evidence type="ECO:0000313" key="5">
    <source>
        <dbReference type="Proteomes" id="UP000217465"/>
    </source>
</evidence>
<feature type="chain" id="PRO_5041522276" evidence="2">
    <location>
        <begin position="24"/>
        <end position="77"/>
    </location>
</feature>
<comment type="caution">
    <text evidence="4">The sequence shown here is derived from an EMBL/GenBank/DDBJ whole genome shotgun (WGS) entry which is preliminary data.</text>
</comment>
<dbReference type="AlphaFoldDB" id="A0A0E2UDM3"/>
<dbReference type="PROSITE" id="PS51257">
    <property type="entry name" value="PROKAR_LIPOPROTEIN"/>
    <property type="match status" value="1"/>
</dbReference>
<dbReference type="EMBL" id="JARQAG010000004">
    <property type="protein sequence ID" value="MDT2731457.1"/>
    <property type="molecule type" value="Genomic_DNA"/>
</dbReference>
<reference evidence="3" key="2">
    <citation type="submission" date="2023-03" db="EMBL/GenBank/DDBJ databases">
        <authorList>
            <person name="Shen W."/>
            <person name="Cai J."/>
        </authorList>
    </citation>
    <scope>NUCLEOTIDE SEQUENCE</scope>
    <source>
        <strain evidence="3">P82-2</strain>
    </source>
</reference>
<accession>A0A0E2UDM3</accession>
<reference evidence="4 5" key="1">
    <citation type="submission" date="2016-06" db="EMBL/GenBank/DDBJ databases">
        <authorList>
            <person name="Haines A.N."/>
            <person name="Council K.R."/>
        </authorList>
    </citation>
    <scope>NUCLEOTIDE SEQUENCE [LARGE SCALE GENOMIC DNA]</scope>
    <source>
        <strain evidence="4 5">SP158-29</strain>
    </source>
</reference>
<evidence type="ECO:0000256" key="2">
    <source>
        <dbReference type="SAM" id="SignalP"/>
    </source>
</evidence>
<organism evidence="4 5">
    <name type="scientific">Streptococcus parauberis</name>
    <dbReference type="NCBI Taxonomy" id="1348"/>
    <lineage>
        <taxon>Bacteria</taxon>
        <taxon>Bacillati</taxon>
        <taxon>Bacillota</taxon>
        <taxon>Bacilli</taxon>
        <taxon>Lactobacillales</taxon>
        <taxon>Streptococcaceae</taxon>
        <taxon>Streptococcus</taxon>
    </lineage>
</organism>
<evidence type="ECO:0000313" key="4">
    <source>
        <dbReference type="EMBL" id="PCH14469.1"/>
    </source>
</evidence>
<dbReference type="Proteomes" id="UP001180515">
    <property type="component" value="Unassembled WGS sequence"/>
</dbReference>
<dbReference type="Proteomes" id="UP000217465">
    <property type="component" value="Unassembled WGS sequence"/>
</dbReference>
<dbReference type="RefSeq" id="WP_003108103.1">
    <property type="nucleotide sequence ID" value="NZ_BAWT01000016.1"/>
</dbReference>
<gene>
    <name evidence="4" type="ORF">A9Y57_00053</name>
    <name evidence="3" type="ORF">P7G31_04210</name>
</gene>
<name>A0A0E2UDM3_9STRE</name>